<protein>
    <submittedName>
        <fullName evidence="2">RND family efflux transporter, MFP subunit</fullName>
    </submittedName>
</protein>
<dbReference type="Gene3D" id="2.40.30.170">
    <property type="match status" value="1"/>
</dbReference>
<dbReference type="Gene3D" id="2.40.50.100">
    <property type="match status" value="1"/>
</dbReference>
<name>A0A521EL84_9RHOB</name>
<keyword evidence="3" id="KW-1185">Reference proteome</keyword>
<dbReference type="Gene3D" id="1.10.287.470">
    <property type="entry name" value="Helix hairpin bin"/>
    <property type="match status" value="1"/>
</dbReference>
<evidence type="ECO:0000313" key="3">
    <source>
        <dbReference type="Proteomes" id="UP000316030"/>
    </source>
</evidence>
<dbReference type="EMBL" id="FXTO01000017">
    <property type="protein sequence ID" value="SMO84676.1"/>
    <property type="molecule type" value="Genomic_DNA"/>
</dbReference>
<gene>
    <name evidence="2" type="ORF">SAMN06265173_11752</name>
</gene>
<dbReference type="PANTHER" id="PTHR30469">
    <property type="entry name" value="MULTIDRUG RESISTANCE PROTEIN MDTA"/>
    <property type="match status" value="1"/>
</dbReference>
<reference evidence="2 3" key="1">
    <citation type="submission" date="2017-05" db="EMBL/GenBank/DDBJ databases">
        <authorList>
            <person name="Varghese N."/>
            <person name="Submissions S."/>
        </authorList>
    </citation>
    <scope>NUCLEOTIDE SEQUENCE [LARGE SCALE GENOMIC DNA]</scope>
    <source>
        <strain evidence="2 3">DSM 29506</strain>
    </source>
</reference>
<keyword evidence="1" id="KW-0732">Signal</keyword>
<dbReference type="RefSeq" id="WP_142493920.1">
    <property type="nucleotide sequence ID" value="NZ_FXTO01000017.1"/>
</dbReference>
<proteinExistence type="predicted"/>
<evidence type="ECO:0000256" key="1">
    <source>
        <dbReference type="SAM" id="SignalP"/>
    </source>
</evidence>
<dbReference type="GO" id="GO:1990281">
    <property type="term" value="C:efflux pump complex"/>
    <property type="evidence" value="ECO:0007669"/>
    <property type="project" value="TreeGrafter"/>
</dbReference>
<feature type="signal peptide" evidence="1">
    <location>
        <begin position="1"/>
        <end position="20"/>
    </location>
</feature>
<dbReference type="GO" id="GO:0015562">
    <property type="term" value="F:efflux transmembrane transporter activity"/>
    <property type="evidence" value="ECO:0007669"/>
    <property type="project" value="TreeGrafter"/>
</dbReference>
<dbReference type="PANTHER" id="PTHR30469:SF12">
    <property type="entry name" value="MULTIDRUG RESISTANCE PROTEIN MDTA"/>
    <property type="match status" value="1"/>
</dbReference>
<dbReference type="SUPFAM" id="SSF111369">
    <property type="entry name" value="HlyD-like secretion proteins"/>
    <property type="match status" value="1"/>
</dbReference>
<evidence type="ECO:0000313" key="2">
    <source>
        <dbReference type="EMBL" id="SMO84676.1"/>
    </source>
</evidence>
<organism evidence="2 3">
    <name type="scientific">Thalassovita litoralis</name>
    <dbReference type="NCBI Taxonomy" id="1010611"/>
    <lineage>
        <taxon>Bacteria</taxon>
        <taxon>Pseudomonadati</taxon>
        <taxon>Pseudomonadota</taxon>
        <taxon>Alphaproteobacteria</taxon>
        <taxon>Rhodobacterales</taxon>
        <taxon>Roseobacteraceae</taxon>
        <taxon>Thalassovita</taxon>
    </lineage>
</organism>
<accession>A0A521EL84</accession>
<dbReference type="OrthoDB" id="7811737at2"/>
<sequence>MARWSVLLAIPPVLAGAATAAWLISTAPGPAQEDRAADGLAVRVAAVVPQDIAPVVRGWGSVRAATTWAAIAEVRGQVIWRHPDLEAGKLIAAGTEVLKIDPTDYELAIAQGQADLSALSAEETQLRAEQDNTRRILTLESERLQIAQADLTRTRNLVAQGVAPQTRADEAEKAELQIRRVVTELQNSLDLIPARLERLAAQQARTKAAIGRARRDLDHSVLKAPFDVRIGAVGAELYQSVSVGQMLVQANGVARAEVVVQVPLTAFRRLLVPMDGAGDALTAIGAGPSGRMAAQLHPLIDPAQFWQATVSRVEGALDPKARTVPVVVTVDNPYADAAPPVRLPLVPNMQVEVALTGAPLHDVITIPEGALHGGTVYVVSPGDQLELRPVSVAFRQDGVVVLRDGLATGERIVLDDIAPALPGMALHPVSAADTQEATK</sequence>
<feature type="chain" id="PRO_5021787839" evidence="1">
    <location>
        <begin position="21"/>
        <end position="439"/>
    </location>
</feature>
<dbReference type="Proteomes" id="UP000316030">
    <property type="component" value="Unassembled WGS sequence"/>
</dbReference>
<dbReference type="Gene3D" id="2.40.420.20">
    <property type="match status" value="1"/>
</dbReference>
<dbReference type="AlphaFoldDB" id="A0A521EL84"/>